<dbReference type="Proteomes" id="UP001597151">
    <property type="component" value="Unassembled WGS sequence"/>
</dbReference>
<sequence length="263" mass="28872">MRRALPLLPVVVAAVVSAWPAPARPAGVPVCLEHPYDATDGTEQAQRLAALMAGLRPGLMPFRSLADTLEGHKPLVCLSPSLLLESGFLLPEANRIEVDGKLDDAMLTAVLLHELRHLDQVVARICPDDSLAMEQVAQATFALEADANAITLLVAWHMLETGDPSVWNALADWPSTTDIVARFAGSMAEHGDPAQAVSDAFDQWYASEERVQRYYIATCSDYLDRRDDSKMLPSYKQLPQDYLDNICRLPDGTPYACRAPDFN</sequence>
<comment type="caution">
    <text evidence="3">The sequence shown here is derived from an EMBL/GenBank/DDBJ whole genome shotgun (WGS) entry which is preliminary data.</text>
</comment>
<dbReference type="RefSeq" id="WP_380787958.1">
    <property type="nucleotide sequence ID" value="NZ_JBHTKR010000001.1"/>
</dbReference>
<evidence type="ECO:0000256" key="1">
    <source>
        <dbReference type="SAM" id="SignalP"/>
    </source>
</evidence>
<proteinExistence type="predicted"/>
<feature type="chain" id="PRO_5047069375" evidence="1">
    <location>
        <begin position="24"/>
        <end position="263"/>
    </location>
</feature>
<evidence type="ECO:0000313" key="3">
    <source>
        <dbReference type="EMBL" id="MFD1193060.1"/>
    </source>
</evidence>
<feature type="domain" description="DUF6782" evidence="2">
    <location>
        <begin position="29"/>
        <end position="257"/>
    </location>
</feature>
<keyword evidence="4" id="KW-1185">Reference proteome</keyword>
<evidence type="ECO:0000313" key="4">
    <source>
        <dbReference type="Proteomes" id="UP001597151"/>
    </source>
</evidence>
<dbReference type="InterPro" id="IPR046709">
    <property type="entry name" value="DUF6782"/>
</dbReference>
<evidence type="ECO:0000259" key="2">
    <source>
        <dbReference type="Pfam" id="PF20573"/>
    </source>
</evidence>
<gene>
    <name evidence="3" type="ORF">ACFQ3C_00065</name>
</gene>
<organism evidence="3 4">
    <name type="scientific">Seohaeicola saemankumensis</name>
    <dbReference type="NCBI Taxonomy" id="481181"/>
    <lineage>
        <taxon>Bacteria</taxon>
        <taxon>Pseudomonadati</taxon>
        <taxon>Pseudomonadota</taxon>
        <taxon>Alphaproteobacteria</taxon>
        <taxon>Rhodobacterales</taxon>
        <taxon>Roseobacteraceae</taxon>
        <taxon>Seohaeicola</taxon>
    </lineage>
</organism>
<dbReference type="EMBL" id="JBHTKR010000001">
    <property type="protein sequence ID" value="MFD1193060.1"/>
    <property type="molecule type" value="Genomic_DNA"/>
</dbReference>
<accession>A0ABW3T8Q9</accession>
<protein>
    <submittedName>
        <fullName evidence="3">DUF6782 family putative metallopeptidase</fullName>
    </submittedName>
</protein>
<keyword evidence="1" id="KW-0732">Signal</keyword>
<reference evidence="4" key="1">
    <citation type="journal article" date="2019" name="Int. J. Syst. Evol. Microbiol.">
        <title>The Global Catalogue of Microorganisms (GCM) 10K type strain sequencing project: providing services to taxonomists for standard genome sequencing and annotation.</title>
        <authorList>
            <consortium name="The Broad Institute Genomics Platform"/>
            <consortium name="The Broad Institute Genome Sequencing Center for Infectious Disease"/>
            <person name="Wu L."/>
            <person name="Ma J."/>
        </authorList>
    </citation>
    <scope>NUCLEOTIDE SEQUENCE [LARGE SCALE GENOMIC DNA]</scope>
    <source>
        <strain evidence="4">CCUG 55328</strain>
    </source>
</reference>
<name>A0ABW3T8Q9_9RHOB</name>
<dbReference type="Pfam" id="PF20573">
    <property type="entry name" value="DUF6782"/>
    <property type="match status" value="1"/>
</dbReference>
<feature type="signal peptide" evidence="1">
    <location>
        <begin position="1"/>
        <end position="23"/>
    </location>
</feature>